<proteinExistence type="predicted"/>
<accession>A0A1I2BD55</accession>
<organism evidence="2 3">
    <name type="scientific">Paenibacillus algorifonticola</name>
    <dbReference type="NCBI Taxonomy" id="684063"/>
    <lineage>
        <taxon>Bacteria</taxon>
        <taxon>Bacillati</taxon>
        <taxon>Bacillota</taxon>
        <taxon>Bacilli</taxon>
        <taxon>Bacillales</taxon>
        <taxon>Paenibacillaceae</taxon>
        <taxon>Paenibacillus</taxon>
    </lineage>
</organism>
<evidence type="ECO:0000256" key="1">
    <source>
        <dbReference type="SAM" id="MobiDB-lite"/>
    </source>
</evidence>
<dbReference type="RefSeq" id="WP_269431252.1">
    <property type="nucleotide sequence ID" value="NZ_FONN01000003.1"/>
</dbReference>
<feature type="compositionally biased region" description="Polar residues" evidence="1">
    <location>
        <begin position="7"/>
        <end position="17"/>
    </location>
</feature>
<keyword evidence="3" id="KW-1185">Reference proteome</keyword>
<reference evidence="3" key="1">
    <citation type="submission" date="2016-10" db="EMBL/GenBank/DDBJ databases">
        <authorList>
            <person name="Varghese N."/>
            <person name="Submissions S."/>
        </authorList>
    </citation>
    <scope>NUCLEOTIDE SEQUENCE [LARGE SCALE GENOMIC DNA]</scope>
    <source>
        <strain evidence="3">CGMCC 1.10223</strain>
    </source>
</reference>
<feature type="region of interest" description="Disordered" evidence="1">
    <location>
        <begin position="1"/>
        <end position="43"/>
    </location>
</feature>
<evidence type="ECO:0000313" key="2">
    <source>
        <dbReference type="EMBL" id="SFE53233.1"/>
    </source>
</evidence>
<gene>
    <name evidence="2" type="ORF">SAMN04487969_103250</name>
</gene>
<evidence type="ECO:0000313" key="3">
    <source>
        <dbReference type="Proteomes" id="UP000183410"/>
    </source>
</evidence>
<dbReference type="EMBL" id="FONN01000003">
    <property type="protein sequence ID" value="SFE53233.1"/>
    <property type="molecule type" value="Genomic_DNA"/>
</dbReference>
<protein>
    <submittedName>
        <fullName evidence="2">Uncharacterized protein</fullName>
    </submittedName>
</protein>
<dbReference type="AlphaFoldDB" id="A0A1I2BD55"/>
<name>A0A1I2BD55_9BACL</name>
<dbReference type="Proteomes" id="UP000183410">
    <property type="component" value="Unassembled WGS sequence"/>
</dbReference>
<feature type="compositionally biased region" description="Polar residues" evidence="1">
    <location>
        <begin position="25"/>
        <end position="37"/>
    </location>
</feature>
<sequence length="43" mass="4813">MAKNKNNKVAQTNQKLNTEFAEEFGQNNETSNAAAKSTQKKQK</sequence>